<name>A0A4Y8VL90_9BACT</name>
<organism evidence="1 2">
    <name type="scientific">Segatella hominis</name>
    <dbReference type="NCBI Taxonomy" id="2518605"/>
    <lineage>
        <taxon>Bacteria</taxon>
        <taxon>Pseudomonadati</taxon>
        <taxon>Bacteroidota</taxon>
        <taxon>Bacteroidia</taxon>
        <taxon>Bacteroidales</taxon>
        <taxon>Prevotellaceae</taxon>
        <taxon>Segatella</taxon>
    </lineage>
</organism>
<dbReference type="OrthoDB" id="1037215at2"/>
<comment type="caution">
    <text evidence="1">The sequence shown here is derived from an EMBL/GenBank/DDBJ whole genome shotgun (WGS) entry which is preliminary data.</text>
</comment>
<dbReference type="EMBL" id="SGVY01000018">
    <property type="protein sequence ID" value="TFH81103.1"/>
    <property type="molecule type" value="Genomic_DNA"/>
</dbReference>
<dbReference type="RefSeq" id="WP_118117301.1">
    <property type="nucleotide sequence ID" value="NZ_DAWCZC010000024.1"/>
</dbReference>
<keyword evidence="2" id="KW-1185">Reference proteome</keyword>
<dbReference type="Proteomes" id="UP000297872">
    <property type="component" value="Unassembled WGS sequence"/>
</dbReference>
<dbReference type="GeneID" id="302995326"/>
<evidence type="ECO:0000313" key="2">
    <source>
        <dbReference type="Proteomes" id="UP000297872"/>
    </source>
</evidence>
<sequence>MYKIQANQSGTRSIEVSDLHLETIDKYQLLRNLVDSNGIIDEEVLEKLKLNVRSLLEADNCQDKNLLDLCLDVIYNSNMKALGLHNLVLLYVDWKEKKETEEASEAEPDAVND</sequence>
<gene>
    <name evidence="1" type="ORF">EXN75_08490</name>
</gene>
<proteinExistence type="predicted"/>
<accession>A0A4Y8VL90</accession>
<dbReference type="AlphaFoldDB" id="A0A4Y8VL90"/>
<reference evidence="1 2" key="1">
    <citation type="submission" date="2019-02" db="EMBL/GenBank/DDBJ databases">
        <title>Draft Genome Sequence of the Prevotella sp. BCRC 81118, Isolated from Human Feces.</title>
        <authorList>
            <person name="Huang C.-H."/>
        </authorList>
    </citation>
    <scope>NUCLEOTIDE SEQUENCE [LARGE SCALE GENOMIC DNA]</scope>
    <source>
        <strain evidence="1 2">BCRC 81118</strain>
    </source>
</reference>
<protein>
    <submittedName>
        <fullName evidence="1">Uncharacterized protein</fullName>
    </submittedName>
</protein>
<evidence type="ECO:0000313" key="1">
    <source>
        <dbReference type="EMBL" id="TFH81103.1"/>
    </source>
</evidence>